<evidence type="ECO:0000313" key="3">
    <source>
        <dbReference type="Proteomes" id="UP001597273"/>
    </source>
</evidence>
<feature type="region of interest" description="Disordered" evidence="1">
    <location>
        <begin position="31"/>
        <end position="62"/>
    </location>
</feature>
<evidence type="ECO:0000256" key="1">
    <source>
        <dbReference type="SAM" id="MobiDB-lite"/>
    </source>
</evidence>
<accession>A0ABW4QKR2</accession>
<name>A0ABW4QKR2_9BACL</name>
<organism evidence="2 3">
    <name type="scientific">Planococcus chinensis</name>
    <dbReference type="NCBI Taxonomy" id="272917"/>
    <lineage>
        <taxon>Bacteria</taxon>
        <taxon>Bacillati</taxon>
        <taxon>Bacillota</taxon>
        <taxon>Bacilli</taxon>
        <taxon>Bacillales</taxon>
        <taxon>Caryophanaceae</taxon>
        <taxon>Planococcus</taxon>
    </lineage>
</organism>
<keyword evidence="3" id="KW-1185">Reference proteome</keyword>
<sequence length="224" mass="24589">MKNIIKGLCIVVLIGGLAACRNIPADPMNPVAKNQAQNEDSAEQALGGKKENSENETTKSAENVAGGIALEIPGREDLKTLVSETEFILVVDMASDFEVVRTPISGEKSVYMIDHEYQVTIQEIPKSPDHMQLQAGDTISLFVPVGMQQRLKGEEAGEIIPLFDALPEFNEGEYLLFLAQFPNDSPHVKKFAPSNMNHIYRGVGDEYRNIVSDSIPVIKKDASF</sequence>
<dbReference type="PROSITE" id="PS51257">
    <property type="entry name" value="PROKAR_LIPOPROTEIN"/>
    <property type="match status" value="1"/>
</dbReference>
<reference evidence="3" key="1">
    <citation type="journal article" date="2019" name="Int. J. Syst. Evol. Microbiol.">
        <title>The Global Catalogue of Microorganisms (GCM) 10K type strain sequencing project: providing services to taxonomists for standard genome sequencing and annotation.</title>
        <authorList>
            <consortium name="The Broad Institute Genomics Platform"/>
            <consortium name="The Broad Institute Genome Sequencing Center for Infectious Disease"/>
            <person name="Wu L."/>
            <person name="Ma J."/>
        </authorList>
    </citation>
    <scope>NUCLEOTIDE SEQUENCE [LARGE SCALE GENOMIC DNA]</scope>
    <source>
        <strain evidence="3">CGMCC 1.15475</strain>
    </source>
</reference>
<comment type="caution">
    <text evidence="2">The sequence shown here is derived from an EMBL/GenBank/DDBJ whole genome shotgun (WGS) entry which is preliminary data.</text>
</comment>
<dbReference type="Proteomes" id="UP001597273">
    <property type="component" value="Unassembled WGS sequence"/>
</dbReference>
<dbReference type="EMBL" id="JBHUFW010000011">
    <property type="protein sequence ID" value="MFD1864207.1"/>
    <property type="molecule type" value="Genomic_DNA"/>
</dbReference>
<gene>
    <name evidence="2" type="ORF">ACFSDB_14955</name>
</gene>
<feature type="compositionally biased region" description="Basic and acidic residues" evidence="1">
    <location>
        <begin position="48"/>
        <end position="59"/>
    </location>
</feature>
<dbReference type="RefSeq" id="WP_204890585.1">
    <property type="nucleotide sequence ID" value="NZ_JBHUFW010000011.1"/>
</dbReference>
<proteinExistence type="predicted"/>
<evidence type="ECO:0000313" key="2">
    <source>
        <dbReference type="EMBL" id="MFD1864207.1"/>
    </source>
</evidence>
<evidence type="ECO:0008006" key="4">
    <source>
        <dbReference type="Google" id="ProtNLM"/>
    </source>
</evidence>
<protein>
    <recommendedName>
        <fullName evidence="4">Lipoprotein</fullName>
    </recommendedName>
</protein>